<reference evidence="1" key="1">
    <citation type="submission" date="2014-09" db="EMBL/GenBank/DDBJ databases">
        <authorList>
            <person name="Magalhaes I.L.F."/>
            <person name="Oliveira U."/>
            <person name="Santos F.R."/>
            <person name="Vidigal T.H.D.A."/>
            <person name="Brescovit A.D."/>
            <person name="Santos A.J."/>
        </authorList>
    </citation>
    <scope>NUCLEOTIDE SEQUENCE</scope>
    <source>
        <tissue evidence="1">Shoot tissue taken approximately 20 cm above the soil surface</tissue>
    </source>
</reference>
<dbReference type="EMBL" id="GBRH01250568">
    <property type="protein sequence ID" value="JAD47327.1"/>
    <property type="molecule type" value="Transcribed_RNA"/>
</dbReference>
<reference evidence="1" key="2">
    <citation type="journal article" date="2015" name="Data Brief">
        <title>Shoot transcriptome of the giant reed, Arundo donax.</title>
        <authorList>
            <person name="Barrero R.A."/>
            <person name="Guerrero F.D."/>
            <person name="Moolhuijzen P."/>
            <person name="Goolsby J.A."/>
            <person name="Tidwell J."/>
            <person name="Bellgard S.E."/>
            <person name="Bellgard M.I."/>
        </authorList>
    </citation>
    <scope>NUCLEOTIDE SEQUENCE</scope>
    <source>
        <tissue evidence="1">Shoot tissue taken approximately 20 cm above the soil surface</tissue>
    </source>
</reference>
<dbReference type="AlphaFoldDB" id="A0A0A9AJQ4"/>
<sequence length="39" mass="4217">MDDEPSKETAFVRRSNLPELTGTLHLCLPNEEGSVCGLG</sequence>
<organism evidence="1">
    <name type="scientific">Arundo donax</name>
    <name type="common">Giant reed</name>
    <name type="synonym">Donax arundinaceus</name>
    <dbReference type="NCBI Taxonomy" id="35708"/>
    <lineage>
        <taxon>Eukaryota</taxon>
        <taxon>Viridiplantae</taxon>
        <taxon>Streptophyta</taxon>
        <taxon>Embryophyta</taxon>
        <taxon>Tracheophyta</taxon>
        <taxon>Spermatophyta</taxon>
        <taxon>Magnoliopsida</taxon>
        <taxon>Liliopsida</taxon>
        <taxon>Poales</taxon>
        <taxon>Poaceae</taxon>
        <taxon>PACMAD clade</taxon>
        <taxon>Arundinoideae</taxon>
        <taxon>Arundineae</taxon>
        <taxon>Arundo</taxon>
    </lineage>
</organism>
<protein>
    <submittedName>
        <fullName evidence="1">Uncharacterized protein</fullName>
    </submittedName>
</protein>
<name>A0A0A9AJQ4_ARUDO</name>
<proteinExistence type="predicted"/>
<evidence type="ECO:0000313" key="1">
    <source>
        <dbReference type="EMBL" id="JAD47327.1"/>
    </source>
</evidence>
<accession>A0A0A9AJQ4</accession>